<evidence type="ECO:0000313" key="1">
    <source>
        <dbReference type="EMBL" id="EJK59232.1"/>
    </source>
</evidence>
<comment type="caution">
    <text evidence="1">The sequence shown here is derived from an EMBL/GenBank/DDBJ whole genome shotgun (WGS) entry which is preliminary data.</text>
</comment>
<dbReference type="EMBL" id="AGNL01023319">
    <property type="protein sequence ID" value="EJK59232.1"/>
    <property type="molecule type" value="Genomic_DNA"/>
</dbReference>
<accession>K0SL98</accession>
<proteinExistence type="predicted"/>
<dbReference type="Proteomes" id="UP000266841">
    <property type="component" value="Unassembled WGS sequence"/>
</dbReference>
<protein>
    <submittedName>
        <fullName evidence="1">Uncharacterized protein</fullName>
    </submittedName>
</protein>
<sequence length="68" mass="7388">MFDASDLETGEVRSLFVTPLMTEICHRFGLSEEAKLLGIDTLPASGKCGDDIFVDISTHSGVTTRRAE</sequence>
<keyword evidence="2" id="KW-1185">Reference proteome</keyword>
<gene>
    <name evidence="1" type="ORF">THAOC_20574</name>
</gene>
<reference evidence="1 2" key="1">
    <citation type="journal article" date="2012" name="Genome Biol.">
        <title>Genome and low-iron response of an oceanic diatom adapted to chronic iron limitation.</title>
        <authorList>
            <person name="Lommer M."/>
            <person name="Specht M."/>
            <person name="Roy A.S."/>
            <person name="Kraemer L."/>
            <person name="Andreson R."/>
            <person name="Gutowska M.A."/>
            <person name="Wolf J."/>
            <person name="Bergner S.V."/>
            <person name="Schilhabel M.B."/>
            <person name="Klostermeier U.C."/>
            <person name="Beiko R.G."/>
            <person name="Rosenstiel P."/>
            <person name="Hippler M."/>
            <person name="Laroche J."/>
        </authorList>
    </citation>
    <scope>NUCLEOTIDE SEQUENCE [LARGE SCALE GENOMIC DNA]</scope>
    <source>
        <strain evidence="1 2">CCMP1005</strain>
    </source>
</reference>
<organism evidence="1 2">
    <name type="scientific">Thalassiosira oceanica</name>
    <name type="common">Marine diatom</name>
    <dbReference type="NCBI Taxonomy" id="159749"/>
    <lineage>
        <taxon>Eukaryota</taxon>
        <taxon>Sar</taxon>
        <taxon>Stramenopiles</taxon>
        <taxon>Ochrophyta</taxon>
        <taxon>Bacillariophyta</taxon>
        <taxon>Coscinodiscophyceae</taxon>
        <taxon>Thalassiosirophycidae</taxon>
        <taxon>Thalassiosirales</taxon>
        <taxon>Thalassiosiraceae</taxon>
        <taxon>Thalassiosira</taxon>
    </lineage>
</organism>
<dbReference type="AlphaFoldDB" id="K0SL98"/>
<feature type="non-terminal residue" evidence="1">
    <location>
        <position position="68"/>
    </location>
</feature>
<name>K0SL98_THAOC</name>
<dbReference type="OrthoDB" id="46296at2759"/>
<evidence type="ECO:0000313" key="2">
    <source>
        <dbReference type="Proteomes" id="UP000266841"/>
    </source>
</evidence>